<comment type="caution">
    <text evidence="1">The sequence shown here is derived from an EMBL/GenBank/DDBJ whole genome shotgun (WGS) entry which is preliminary data.</text>
</comment>
<reference evidence="1" key="1">
    <citation type="submission" date="2022-10" db="EMBL/GenBank/DDBJ databases">
        <title>Genome Sequence of Xylaria curta.</title>
        <authorList>
            <person name="Buettner E."/>
        </authorList>
    </citation>
    <scope>NUCLEOTIDE SEQUENCE</scope>
    <source>
        <strain evidence="1">Babe10</strain>
    </source>
</reference>
<evidence type="ECO:0000313" key="2">
    <source>
        <dbReference type="Proteomes" id="UP001143856"/>
    </source>
</evidence>
<dbReference type="Proteomes" id="UP001143856">
    <property type="component" value="Unassembled WGS sequence"/>
</dbReference>
<dbReference type="EMBL" id="JAPDGR010000107">
    <property type="protein sequence ID" value="KAJ2996126.1"/>
    <property type="molecule type" value="Genomic_DNA"/>
</dbReference>
<organism evidence="1 2">
    <name type="scientific">Xylaria curta</name>
    <dbReference type="NCBI Taxonomy" id="42375"/>
    <lineage>
        <taxon>Eukaryota</taxon>
        <taxon>Fungi</taxon>
        <taxon>Dikarya</taxon>
        <taxon>Ascomycota</taxon>
        <taxon>Pezizomycotina</taxon>
        <taxon>Sordariomycetes</taxon>
        <taxon>Xylariomycetidae</taxon>
        <taxon>Xylariales</taxon>
        <taxon>Xylariaceae</taxon>
        <taxon>Xylaria</taxon>
    </lineage>
</organism>
<protein>
    <submittedName>
        <fullName evidence="1">Uncharacterized protein</fullName>
    </submittedName>
</protein>
<keyword evidence="2" id="KW-1185">Reference proteome</keyword>
<name>A0ACC1PQ68_9PEZI</name>
<proteinExistence type="predicted"/>
<evidence type="ECO:0000313" key="1">
    <source>
        <dbReference type="EMBL" id="KAJ2996126.1"/>
    </source>
</evidence>
<sequence length="441" mass="49821">MELHTNTLAAQDRVEDNPDPWTLIDSVIGLRSSDAQFWWERTGRMLARLLEGAKYTTEEQFNELFVFALLIAPELGPAPDENGNLPRWQSSNTPDSTPTDFSWEWRPGNKGTVRYTFEPIGPHAGTPSDPLNQYAANLWLAKLQKHNLVPGLDLEWYDHFTRHILPGTNTEGTRTVTGQIKGIAPVAGCYLARDLEPTGPVVKAYLYPGLKSHELGISSLDLAERAIRSLPDRQLASLDFEPLFEYLHEGVAKYSFLIELIGVDCVDPKAARIKFYVRAPHTSIAYLMDALTLGGRRPHDGSDDALQDLKALWTTFLGDAPDVLPASTPVRSQPGFYYTISARKPVSPKVYFSPEHWCKNEFHFLSRLRGYFSSRRSDQMMDNYEQAMRTIYGTEILDKRCGSHYYIGCALHKGQLRIVTYLNPQTITIEREAIRNGVNSK</sequence>
<gene>
    <name evidence="1" type="ORF">NUW58_g1070</name>
</gene>
<accession>A0ACC1PQ68</accession>